<comment type="caution">
    <text evidence="1">The sequence shown here is derived from an EMBL/GenBank/DDBJ whole genome shotgun (WGS) entry which is preliminary data.</text>
</comment>
<dbReference type="SUPFAM" id="SSF53756">
    <property type="entry name" value="UDP-Glycosyltransferase/glycogen phosphorylase"/>
    <property type="match status" value="1"/>
</dbReference>
<gene>
    <name evidence="1" type="ORF">ACFSKV_16475</name>
</gene>
<dbReference type="RefSeq" id="WP_380805189.1">
    <property type="nucleotide sequence ID" value="NZ_JBHUIV010000025.1"/>
</dbReference>
<accession>A0ABW5BDF9</accession>
<proteinExistence type="predicted"/>
<dbReference type="Gene3D" id="3.40.50.2000">
    <property type="entry name" value="Glycogen Phosphorylase B"/>
    <property type="match status" value="1"/>
</dbReference>
<name>A0ABW5BDF9_9BACT</name>
<dbReference type="Proteomes" id="UP001597414">
    <property type="component" value="Unassembled WGS sequence"/>
</dbReference>
<evidence type="ECO:0008006" key="3">
    <source>
        <dbReference type="Google" id="ProtNLM"/>
    </source>
</evidence>
<sequence length="394" mass="45305">MKFTKVLFVSWDGPEVTYLENLFAPIFYKLKERYGYEFHIIQFTSTNKKKIKQRKEDLESRGIRYLGIPTSPKSALLGMLNAKFLDIYRVKKYAEKHGIEVIMPRAVNAYFIVKALFQNQKYLLVWDADGFPLEERIDFAGLSKNSWRYQFFKRIEYQAYHQAASIICRTQKAKEIIVQNGGKGFDRGKVFVVNNGTFISGENATLIVKPKQLTLVYAGSLGPQYMFPEMMETFQIIKTTFPDAMFKILTFQIGQARDYIQQNYPQIFSSVEIKSVHAAQVKEELAKAHIGISFRKPSFSMQGVAPIKVVEYISAGLPLIYNPGIGDLDELLGTQEFAFSLDPMKAVDPESLVDWIKRIVNQDRRDQVIQFAQEHFSLERSAVLYHQALQYGEG</sequence>
<reference evidence="2" key="1">
    <citation type="journal article" date="2019" name="Int. J. Syst. Evol. Microbiol.">
        <title>The Global Catalogue of Microorganisms (GCM) 10K type strain sequencing project: providing services to taxonomists for standard genome sequencing and annotation.</title>
        <authorList>
            <consortium name="The Broad Institute Genomics Platform"/>
            <consortium name="The Broad Institute Genome Sequencing Center for Infectious Disease"/>
            <person name="Wu L."/>
            <person name="Ma J."/>
        </authorList>
    </citation>
    <scope>NUCLEOTIDE SEQUENCE [LARGE SCALE GENOMIC DNA]</scope>
    <source>
        <strain evidence="2">KCTC 19812</strain>
    </source>
</reference>
<organism evidence="1 2">
    <name type="scientific">Shivajiella indica</name>
    <dbReference type="NCBI Taxonomy" id="872115"/>
    <lineage>
        <taxon>Bacteria</taxon>
        <taxon>Pseudomonadati</taxon>
        <taxon>Bacteroidota</taxon>
        <taxon>Cytophagia</taxon>
        <taxon>Cytophagales</taxon>
        <taxon>Cyclobacteriaceae</taxon>
        <taxon>Shivajiella</taxon>
    </lineage>
</organism>
<protein>
    <recommendedName>
        <fullName evidence="3">Glycosyltransferase family 4 protein</fullName>
    </recommendedName>
</protein>
<dbReference type="EMBL" id="JBHUIV010000025">
    <property type="protein sequence ID" value="MFD2203174.1"/>
    <property type="molecule type" value="Genomic_DNA"/>
</dbReference>
<evidence type="ECO:0000313" key="1">
    <source>
        <dbReference type="EMBL" id="MFD2203174.1"/>
    </source>
</evidence>
<evidence type="ECO:0000313" key="2">
    <source>
        <dbReference type="Proteomes" id="UP001597414"/>
    </source>
</evidence>
<keyword evidence="2" id="KW-1185">Reference proteome</keyword>